<dbReference type="Pfam" id="PF18759">
    <property type="entry name" value="Plavaka"/>
    <property type="match status" value="1"/>
</dbReference>
<evidence type="ECO:0000313" key="4">
    <source>
        <dbReference type="Proteomes" id="UP000076532"/>
    </source>
</evidence>
<reference evidence="3 4" key="1">
    <citation type="journal article" date="2016" name="Mol. Biol. Evol.">
        <title>Comparative Genomics of Early-Diverging Mushroom-Forming Fungi Provides Insights into the Origins of Lignocellulose Decay Capabilities.</title>
        <authorList>
            <person name="Nagy L.G."/>
            <person name="Riley R."/>
            <person name="Tritt A."/>
            <person name="Adam C."/>
            <person name="Daum C."/>
            <person name="Floudas D."/>
            <person name="Sun H."/>
            <person name="Yadav J.S."/>
            <person name="Pangilinan J."/>
            <person name="Larsson K.H."/>
            <person name="Matsuura K."/>
            <person name="Barry K."/>
            <person name="Labutti K."/>
            <person name="Kuo R."/>
            <person name="Ohm R.A."/>
            <person name="Bhattacharya S.S."/>
            <person name="Shirouzu T."/>
            <person name="Yoshinaga Y."/>
            <person name="Martin F.M."/>
            <person name="Grigoriev I.V."/>
            <person name="Hibbett D.S."/>
        </authorList>
    </citation>
    <scope>NUCLEOTIDE SEQUENCE [LARGE SCALE GENOMIC DNA]</scope>
    <source>
        <strain evidence="3 4">CBS 109695</strain>
    </source>
</reference>
<dbReference type="Pfam" id="PF20722">
    <property type="entry name" value="DUF6830"/>
    <property type="match status" value="1"/>
</dbReference>
<name>A0A166VH78_9AGAM</name>
<feature type="compositionally biased region" description="Low complexity" evidence="1">
    <location>
        <begin position="74"/>
        <end position="84"/>
    </location>
</feature>
<dbReference type="InterPro" id="IPR049233">
    <property type="entry name" value="DUF6830"/>
</dbReference>
<dbReference type="InterPro" id="IPR041078">
    <property type="entry name" value="Plavaka"/>
</dbReference>
<proteinExistence type="predicted"/>
<dbReference type="OrthoDB" id="3232986at2759"/>
<gene>
    <name evidence="3" type="ORF">FIBSPDRAFT_925152</name>
</gene>
<keyword evidence="4" id="KW-1185">Reference proteome</keyword>
<evidence type="ECO:0000259" key="2">
    <source>
        <dbReference type="Pfam" id="PF20722"/>
    </source>
</evidence>
<dbReference type="AlphaFoldDB" id="A0A166VH78"/>
<protein>
    <recommendedName>
        <fullName evidence="2">DUF6830 domain-containing protein</fullName>
    </recommendedName>
</protein>
<sequence length="990" mass="111075">MSRRARRFWCPRCGRPFPKESSVLKHMNQPYGVCSSWTSELDRASQKIIFPEEQPPSQPTNNTTNEDILYDDMGTTDGVGTDETAPGPNETAPGPTDTCHEFFPGASKIYGSAPSFMDAFDANLYAKARITNIYYPFTSRADWEMGSWLLRSGLSMRAIDEFLRLEMNKATSISYRTAKELRSRTEMLPKGPQWMCKPWPVDHPTKRPLNLFYRNSMDCMRSLFGNPLFSDDMQYGPLRVFKTAAKLVRVYEEWMSGNVAWNMQAQLPQGATLLGTILSLANIAARTRMKSSHHAFVLLALLPVPKFLDQQPVVRGVLGDRLIHACLDYIVGPLKIGAAIGIMMADPFGQSRFCFTPCAGYMVDTQEAIMLAGVAGKTSHLTMADYRQFGDPFRHDTRTASITLTQCHLIRSVVDPSADLAAYKLEAMKYRLNGVDLLFWRDWPGAEPAIFLTPESLHHWHKQFWDHDAKWCIRAVGAYEIDFRFALIPHRVGFRQFKEGISKLKQVTGREHRDVERYMVTIIAGAVPKKFLIAIHALMDFRYLGQAPILDDDDCTHLDNSLAEFHAHKQAILDAGARVGKGGRPINDWAIPKLEMFQSVTASVRDSGAPHQWSADITEHGHITEVKDPGTHGNNQDYEAQICCSLDRRDKLRRFELATSICAAGVQFGEGGSDASDDELHSDEDDEISLHTRVVNRTSTLHATIKPTSNVSGPKQQQIDYFARARDLALKNLPTTYRPFRTFTCANTAFHLSRDPSMRLTVAIASEKFDLPDLQQALSDYLHHTADPDINMFTLPIGGQRPRAAAGGNLPFTSIQIWTSMQMQVKQYHYPQEAAEPRTVMVSPSSEEWPTGHYNTVLVNTDPSQKWPESGFTGHCVAQMRLILHAAGTGIFLAYVERFDVVPQGTAAARTAQPDPASGLYVVKRAVRPDKTRRGSIIPLSRLRAPVQLAAKFGAATDSRLTKQTILEYSTEFWLNKYADKETFWALHSG</sequence>
<organism evidence="3 4">
    <name type="scientific">Athelia psychrophila</name>
    <dbReference type="NCBI Taxonomy" id="1759441"/>
    <lineage>
        <taxon>Eukaryota</taxon>
        <taxon>Fungi</taxon>
        <taxon>Dikarya</taxon>
        <taxon>Basidiomycota</taxon>
        <taxon>Agaricomycotina</taxon>
        <taxon>Agaricomycetes</taxon>
        <taxon>Agaricomycetidae</taxon>
        <taxon>Atheliales</taxon>
        <taxon>Atheliaceae</taxon>
        <taxon>Athelia</taxon>
    </lineage>
</organism>
<evidence type="ECO:0000313" key="3">
    <source>
        <dbReference type="EMBL" id="KZP32725.1"/>
    </source>
</evidence>
<dbReference type="Proteomes" id="UP000076532">
    <property type="component" value="Unassembled WGS sequence"/>
</dbReference>
<evidence type="ECO:0000256" key="1">
    <source>
        <dbReference type="SAM" id="MobiDB-lite"/>
    </source>
</evidence>
<feature type="domain" description="DUF6830" evidence="2">
    <location>
        <begin position="720"/>
        <end position="879"/>
    </location>
</feature>
<accession>A0A166VH78</accession>
<feature type="region of interest" description="Disordered" evidence="1">
    <location>
        <begin position="74"/>
        <end position="93"/>
    </location>
</feature>
<dbReference type="EMBL" id="KV417485">
    <property type="protein sequence ID" value="KZP32725.1"/>
    <property type="molecule type" value="Genomic_DNA"/>
</dbReference>